<dbReference type="PROSITE" id="PS00089">
    <property type="entry name" value="RIBORED_LARGE"/>
    <property type="match status" value="1"/>
</dbReference>
<dbReference type="GO" id="GO:0005971">
    <property type="term" value="C:ribonucleoside-diphosphate reductase complex"/>
    <property type="evidence" value="ECO:0007669"/>
    <property type="project" value="TreeGrafter"/>
</dbReference>
<evidence type="ECO:0000259" key="7">
    <source>
        <dbReference type="PROSITE" id="PS00089"/>
    </source>
</evidence>
<dbReference type="InterPro" id="IPR013346">
    <property type="entry name" value="NrdE_NrdA_C"/>
</dbReference>
<dbReference type="AlphaFoldDB" id="A0A409W284"/>
<comment type="function">
    <text evidence="5 6">Provides the precursors necessary for DNA synthesis. Catalyzes the biosynthesis of deoxyribonucleotides from the corresponding ribonucleotides.</text>
</comment>
<keyword evidence="3 6" id="KW-0560">Oxidoreductase</keyword>
<comment type="caution">
    <text evidence="8">The sequence shown here is derived from an EMBL/GenBank/DDBJ whole genome shotgun (WGS) entry which is preliminary data.</text>
</comment>
<evidence type="ECO:0000256" key="2">
    <source>
        <dbReference type="ARBA" id="ARBA00012274"/>
    </source>
</evidence>
<dbReference type="PANTHER" id="PTHR11573">
    <property type="entry name" value="RIBONUCLEOSIDE-DIPHOSPHATE REDUCTASE LARGE CHAIN"/>
    <property type="match status" value="1"/>
</dbReference>
<evidence type="ECO:0000313" key="8">
    <source>
        <dbReference type="EMBL" id="PPQ72612.1"/>
    </source>
</evidence>
<dbReference type="UniPathway" id="UPA00326"/>
<comment type="catalytic activity">
    <reaction evidence="6">
        <text>a 2'-deoxyribonucleoside 5'-diphosphate + [thioredoxin]-disulfide + H2O = a ribonucleoside 5'-diphosphate + [thioredoxin]-dithiol</text>
        <dbReference type="Rhea" id="RHEA:23252"/>
        <dbReference type="Rhea" id="RHEA-COMP:10698"/>
        <dbReference type="Rhea" id="RHEA-COMP:10700"/>
        <dbReference type="ChEBI" id="CHEBI:15377"/>
        <dbReference type="ChEBI" id="CHEBI:29950"/>
        <dbReference type="ChEBI" id="CHEBI:50058"/>
        <dbReference type="ChEBI" id="CHEBI:57930"/>
        <dbReference type="ChEBI" id="CHEBI:73316"/>
        <dbReference type="EC" id="1.17.4.1"/>
    </reaction>
</comment>
<dbReference type="InterPro" id="IPR013509">
    <property type="entry name" value="RNR_lsu_N"/>
</dbReference>
<evidence type="ECO:0000313" key="9">
    <source>
        <dbReference type="Proteomes" id="UP000284706"/>
    </source>
</evidence>
<evidence type="ECO:0000256" key="6">
    <source>
        <dbReference type="RuleBase" id="RU003410"/>
    </source>
</evidence>
<keyword evidence="9" id="KW-1185">Reference proteome</keyword>
<keyword evidence="4 6" id="KW-0215">Deoxyribonucleotide synthesis</keyword>
<sequence length="665" mass="75282">MAVRTLERSYLLRDGDKIFERPQYMFLRVAIGIHGPKLMPVLETYDLLSKMYYTHASPTLFHAGTTCGQLSSCFLLPLDTTSPQGTHATLSECATISREGGGIGLSVTQHPALGETRKRRQSHGITPVLQLFDASLAITEQSENKRPGAIAVYLEPWHLDIVSFLDMRRNRGNDAKKGRRLFYALWIPDIFMQRVRSGETWSLFSPGDVPDLLTTFGERFNKAYNMYEKNAKARREIPARTLWKSILECQIETGGPFMLYKDAVNAKSNQQHLGIITHSNLCTEIVQYSTAHETATCNLASLVLPSYVTKEKFLQTNKFDFDELHRVTKIVVKNLNRVMDVTTHPTPAAQLSDTMHRAIGVGIQGLSDTLIALDIPYESPLAVFFSTNVMETMYHAALEASCDLVDEYGNYPSYTGSPISHGQLQFDLWKRPIQDSRYNWTELRERIKTRGLANSLLIALMPTAMTSQLTGCIEGFEPMLRYAVALLTDPFLLIEPLPWVSNIYTRRVLSGDYQMLSPQLVDRLEKHGLWSNEIRLKIMAERGSVQNIPELPDKIRQLFKTAWEISPTKVIEHAAARAPFVDQSQSMSLFVANPDIQKLTSIHFYAWGKGLKTGMYYLHSRAAAEAIPYTIPINMLKRNEDQRDRYKGAEERPKQDLINCDACTA</sequence>
<dbReference type="Proteomes" id="UP000284706">
    <property type="component" value="Unassembled WGS sequence"/>
</dbReference>
<reference evidence="8 9" key="1">
    <citation type="journal article" date="2018" name="Evol. Lett.">
        <title>Horizontal gene cluster transfer increased hallucinogenic mushroom diversity.</title>
        <authorList>
            <person name="Reynolds H.T."/>
            <person name="Vijayakumar V."/>
            <person name="Gluck-Thaler E."/>
            <person name="Korotkin H.B."/>
            <person name="Matheny P.B."/>
            <person name="Slot J.C."/>
        </authorList>
    </citation>
    <scope>NUCLEOTIDE SEQUENCE [LARGE SCALE GENOMIC DNA]</scope>
    <source>
        <strain evidence="8 9">SRW20</strain>
    </source>
</reference>
<dbReference type="InterPro" id="IPR000788">
    <property type="entry name" value="RNR_lg_C"/>
</dbReference>
<dbReference type="EC" id="1.17.4.1" evidence="2 6"/>
<dbReference type="InterPro" id="IPR039718">
    <property type="entry name" value="Rrm1"/>
</dbReference>
<evidence type="ECO:0000256" key="4">
    <source>
        <dbReference type="ARBA" id="ARBA00023116"/>
    </source>
</evidence>
<dbReference type="OrthoDB" id="3035814at2759"/>
<feature type="domain" description="Ribonucleotide reductase large subunit" evidence="7">
    <location>
        <begin position="440"/>
        <end position="462"/>
    </location>
</feature>
<dbReference type="GO" id="GO:0004748">
    <property type="term" value="F:ribonucleoside-diphosphate reductase activity, thioredoxin disulfide as acceptor"/>
    <property type="evidence" value="ECO:0007669"/>
    <property type="project" value="UniProtKB-EC"/>
</dbReference>
<evidence type="ECO:0000256" key="5">
    <source>
        <dbReference type="ARBA" id="ARBA00024942"/>
    </source>
</evidence>
<dbReference type="InParanoid" id="A0A409W284"/>
<dbReference type="GO" id="GO:0009263">
    <property type="term" value="P:deoxyribonucleotide biosynthetic process"/>
    <property type="evidence" value="ECO:0007669"/>
    <property type="project" value="UniProtKB-KW"/>
</dbReference>
<dbReference type="InterPro" id="IPR008926">
    <property type="entry name" value="RNR_R1-su_N"/>
</dbReference>
<protein>
    <recommendedName>
        <fullName evidence="2 6">Ribonucleoside-diphosphate reductase</fullName>
        <ecNumber evidence="2 6">1.17.4.1</ecNumber>
    </recommendedName>
</protein>
<dbReference type="GO" id="GO:0005524">
    <property type="term" value="F:ATP binding"/>
    <property type="evidence" value="ECO:0007669"/>
    <property type="project" value="InterPro"/>
</dbReference>
<evidence type="ECO:0000256" key="1">
    <source>
        <dbReference type="ARBA" id="ARBA00010406"/>
    </source>
</evidence>
<dbReference type="PRINTS" id="PR01183">
    <property type="entry name" value="RIBORDTASEM1"/>
</dbReference>
<accession>A0A409W284</accession>
<proteinExistence type="inferred from homology"/>
<dbReference type="Gene3D" id="3.20.70.20">
    <property type="match status" value="1"/>
</dbReference>
<comment type="similarity">
    <text evidence="1 6">Belongs to the ribonucleoside diphosphate reductase large chain family.</text>
</comment>
<dbReference type="STRING" id="231916.A0A409W284"/>
<gene>
    <name evidence="8" type="ORF">CVT26_004086</name>
</gene>
<evidence type="ECO:0000256" key="3">
    <source>
        <dbReference type="ARBA" id="ARBA00023002"/>
    </source>
</evidence>
<dbReference type="SUPFAM" id="SSF48168">
    <property type="entry name" value="R1 subunit of ribonucleotide reductase, N-terminal domain"/>
    <property type="match status" value="1"/>
</dbReference>
<organism evidence="8 9">
    <name type="scientific">Gymnopilus dilepis</name>
    <dbReference type="NCBI Taxonomy" id="231916"/>
    <lineage>
        <taxon>Eukaryota</taxon>
        <taxon>Fungi</taxon>
        <taxon>Dikarya</taxon>
        <taxon>Basidiomycota</taxon>
        <taxon>Agaricomycotina</taxon>
        <taxon>Agaricomycetes</taxon>
        <taxon>Agaricomycetidae</taxon>
        <taxon>Agaricales</taxon>
        <taxon>Agaricineae</taxon>
        <taxon>Hymenogastraceae</taxon>
        <taxon>Gymnopilus</taxon>
    </lineage>
</organism>
<dbReference type="EMBL" id="NHYE01005448">
    <property type="protein sequence ID" value="PPQ72612.1"/>
    <property type="molecule type" value="Genomic_DNA"/>
</dbReference>
<name>A0A409W284_9AGAR</name>
<dbReference type="NCBIfam" id="TIGR02506">
    <property type="entry name" value="NrdE_NrdA"/>
    <property type="match status" value="1"/>
</dbReference>
<dbReference type="SUPFAM" id="SSF51998">
    <property type="entry name" value="PFL-like glycyl radical enzymes"/>
    <property type="match status" value="1"/>
</dbReference>
<dbReference type="Pfam" id="PF02867">
    <property type="entry name" value="Ribonuc_red_lgC"/>
    <property type="match status" value="2"/>
</dbReference>
<dbReference type="PANTHER" id="PTHR11573:SF6">
    <property type="entry name" value="RIBONUCLEOSIDE-DIPHOSPHATE REDUCTASE LARGE SUBUNIT"/>
    <property type="match status" value="1"/>
</dbReference>
<dbReference type="Pfam" id="PF00317">
    <property type="entry name" value="Ribonuc_red_lgN"/>
    <property type="match status" value="1"/>
</dbReference>